<dbReference type="GO" id="GO:0006412">
    <property type="term" value="P:translation"/>
    <property type="evidence" value="ECO:0007669"/>
    <property type="project" value="UniProtKB-KW"/>
</dbReference>
<dbReference type="InterPro" id="IPR036191">
    <property type="entry name" value="RRF_sf"/>
</dbReference>
<dbReference type="InterPro" id="IPR002661">
    <property type="entry name" value="Ribosome_recyc_fac"/>
</dbReference>
<dbReference type="PANTHER" id="PTHR20982:SF3">
    <property type="entry name" value="MITOCHONDRIAL RIBOSOME RECYCLING FACTOR PSEUDO 1"/>
    <property type="match status" value="1"/>
</dbReference>
<evidence type="ECO:0000256" key="3">
    <source>
        <dbReference type="ARBA" id="ARBA00024909"/>
    </source>
</evidence>
<comment type="similarity">
    <text evidence="1">Belongs to the RRF family.</text>
</comment>
<evidence type="ECO:0000313" key="6">
    <source>
        <dbReference type="Proteomes" id="UP000193685"/>
    </source>
</evidence>
<gene>
    <name evidence="5" type="ORF">BCR37DRAFT_388127</name>
</gene>
<dbReference type="SUPFAM" id="SSF55194">
    <property type="entry name" value="Ribosome recycling factor, RRF"/>
    <property type="match status" value="1"/>
</dbReference>
<dbReference type="Pfam" id="PF01765">
    <property type="entry name" value="RRF"/>
    <property type="match status" value="1"/>
</dbReference>
<evidence type="ECO:0000259" key="4">
    <source>
        <dbReference type="Pfam" id="PF01765"/>
    </source>
</evidence>
<dbReference type="GO" id="GO:0005739">
    <property type="term" value="C:mitochondrion"/>
    <property type="evidence" value="ECO:0007669"/>
    <property type="project" value="TreeGrafter"/>
</dbReference>
<dbReference type="OMA" id="AIRNDWM"/>
<dbReference type="STRING" id="56484.A0A1Y2F926"/>
<sequence length="226" mass="25457">MMLRRSLFLLNKGLTRRAVPIKAPIAHRCLSSTRLLLKKGKSKEAAPKTPQPTLDLDKLRGQCQVVLDKHSRELSEIKVGRDNVEAVADLRVPKTKLPVSKYADVFQKDPRTYVVTVFDPDDVKLVVSTIAQSGLGFNPQPTPKNPQQLTIAIPPPTETFKEEQAKKIAKKLEVTKMMLRAIRNDWMKRVQKLSSKDEIKDGERDVSAIIEVFAKDAEKEILKAKP</sequence>
<dbReference type="Gene3D" id="3.30.1360.40">
    <property type="match status" value="1"/>
</dbReference>
<protein>
    <submittedName>
        <fullName evidence="5">Ribosome recycling factor domain-containing protein</fullName>
    </submittedName>
</protein>
<comment type="function">
    <text evidence="3">Necessary for protein synthesis in mitochondria. Functions as a ribosome recycling factor in mitochondria.</text>
</comment>
<evidence type="ECO:0000256" key="2">
    <source>
        <dbReference type="ARBA" id="ARBA00022917"/>
    </source>
</evidence>
<evidence type="ECO:0000313" key="5">
    <source>
        <dbReference type="EMBL" id="ORY80401.1"/>
    </source>
</evidence>
<dbReference type="Gene3D" id="1.10.132.20">
    <property type="entry name" value="Ribosome-recycling factor"/>
    <property type="match status" value="1"/>
</dbReference>
<dbReference type="PANTHER" id="PTHR20982">
    <property type="entry name" value="RIBOSOME RECYCLING FACTOR"/>
    <property type="match status" value="1"/>
</dbReference>
<dbReference type="AlphaFoldDB" id="A0A1Y2F926"/>
<feature type="domain" description="Ribosome recycling factor" evidence="4">
    <location>
        <begin position="72"/>
        <end position="220"/>
    </location>
</feature>
<dbReference type="InterPro" id="IPR023584">
    <property type="entry name" value="Ribosome_recyc_fac_dom"/>
</dbReference>
<comment type="caution">
    <text evidence="5">The sequence shown here is derived from an EMBL/GenBank/DDBJ whole genome shotgun (WGS) entry which is preliminary data.</text>
</comment>
<name>A0A1Y2F926_PROLT</name>
<proteinExistence type="inferred from homology"/>
<keyword evidence="2" id="KW-0648">Protein biosynthesis</keyword>
<dbReference type="EMBL" id="MCFI01000013">
    <property type="protein sequence ID" value="ORY80401.1"/>
    <property type="molecule type" value="Genomic_DNA"/>
</dbReference>
<keyword evidence="6" id="KW-1185">Reference proteome</keyword>
<organism evidence="5 6">
    <name type="scientific">Protomyces lactucae-debilis</name>
    <dbReference type="NCBI Taxonomy" id="2754530"/>
    <lineage>
        <taxon>Eukaryota</taxon>
        <taxon>Fungi</taxon>
        <taxon>Dikarya</taxon>
        <taxon>Ascomycota</taxon>
        <taxon>Taphrinomycotina</taxon>
        <taxon>Taphrinomycetes</taxon>
        <taxon>Taphrinales</taxon>
        <taxon>Protomycetaceae</taxon>
        <taxon>Protomyces</taxon>
    </lineage>
</organism>
<reference evidence="5 6" key="1">
    <citation type="submission" date="2016-07" db="EMBL/GenBank/DDBJ databases">
        <title>Pervasive Adenine N6-methylation of Active Genes in Fungi.</title>
        <authorList>
            <consortium name="DOE Joint Genome Institute"/>
            <person name="Mondo S.J."/>
            <person name="Dannebaum R.O."/>
            <person name="Kuo R.C."/>
            <person name="Labutti K."/>
            <person name="Haridas S."/>
            <person name="Kuo A."/>
            <person name="Salamov A."/>
            <person name="Ahrendt S.R."/>
            <person name="Lipzen A."/>
            <person name="Sullivan W."/>
            <person name="Andreopoulos W.B."/>
            <person name="Clum A."/>
            <person name="Lindquist E."/>
            <person name="Daum C."/>
            <person name="Ramamoorthy G.K."/>
            <person name="Gryganskyi A."/>
            <person name="Culley D."/>
            <person name="Magnuson J.K."/>
            <person name="James T.Y."/>
            <person name="O'Malley M.A."/>
            <person name="Stajich J.E."/>
            <person name="Spatafora J.W."/>
            <person name="Visel A."/>
            <person name="Grigoriev I.V."/>
        </authorList>
    </citation>
    <scope>NUCLEOTIDE SEQUENCE [LARGE SCALE GENOMIC DNA]</scope>
    <source>
        <strain evidence="5 6">12-1054</strain>
    </source>
</reference>
<evidence type="ECO:0000256" key="1">
    <source>
        <dbReference type="ARBA" id="ARBA00005912"/>
    </source>
</evidence>
<dbReference type="OrthoDB" id="407355at2759"/>
<dbReference type="RefSeq" id="XP_040724289.1">
    <property type="nucleotide sequence ID" value="XM_040870593.1"/>
</dbReference>
<accession>A0A1Y2F926</accession>
<dbReference type="GeneID" id="63787192"/>
<dbReference type="Proteomes" id="UP000193685">
    <property type="component" value="Unassembled WGS sequence"/>
</dbReference>
<dbReference type="GO" id="GO:0043023">
    <property type="term" value="F:ribosomal large subunit binding"/>
    <property type="evidence" value="ECO:0007669"/>
    <property type="project" value="TreeGrafter"/>
</dbReference>